<dbReference type="PRINTS" id="PR00834">
    <property type="entry name" value="PROTEASES2C"/>
</dbReference>
<dbReference type="PANTHER" id="PTHR43343:SF3">
    <property type="entry name" value="PROTEASE DO-LIKE 8, CHLOROPLASTIC"/>
    <property type="match status" value="1"/>
</dbReference>
<evidence type="ECO:0000256" key="2">
    <source>
        <dbReference type="ARBA" id="ARBA00022801"/>
    </source>
</evidence>
<gene>
    <name evidence="3" type="ORF">IH622_13735</name>
</gene>
<accession>A0A8I0N4K6</accession>
<dbReference type="Pfam" id="PF13365">
    <property type="entry name" value="Trypsin_2"/>
    <property type="match status" value="1"/>
</dbReference>
<dbReference type="InterPro" id="IPR051201">
    <property type="entry name" value="Chloro_Bact_Ser_Proteases"/>
</dbReference>
<keyword evidence="1" id="KW-0645">Protease</keyword>
<dbReference type="Gene3D" id="2.40.10.120">
    <property type="match status" value="1"/>
</dbReference>
<evidence type="ECO:0000313" key="3">
    <source>
        <dbReference type="EMBL" id="MBE0561859.1"/>
    </source>
</evidence>
<reference evidence="3" key="1">
    <citation type="submission" date="2020-09" db="EMBL/GenBank/DDBJ databases">
        <authorList>
            <person name="Dalcin Martins P."/>
        </authorList>
    </citation>
    <scope>NUCLEOTIDE SEQUENCE</scope>
    <source>
        <strain evidence="3">MAG47</strain>
    </source>
</reference>
<dbReference type="GO" id="GO:0004252">
    <property type="term" value="F:serine-type endopeptidase activity"/>
    <property type="evidence" value="ECO:0007669"/>
    <property type="project" value="InterPro"/>
</dbReference>
<dbReference type="AlphaFoldDB" id="A0A8I0N4K6"/>
<name>A0A8I0N4K6_BRUAN</name>
<keyword evidence="2" id="KW-0378">Hydrolase</keyword>
<dbReference type="EMBL" id="JACZKO010000038">
    <property type="protein sequence ID" value="MBE0561859.1"/>
    <property type="molecule type" value="Genomic_DNA"/>
</dbReference>
<dbReference type="InterPro" id="IPR009003">
    <property type="entry name" value="Peptidase_S1_PA"/>
</dbReference>
<protein>
    <submittedName>
        <fullName evidence="3">Trypsin-like peptidase domain-containing protein</fullName>
    </submittedName>
</protein>
<reference evidence="3" key="2">
    <citation type="submission" date="2020-10" db="EMBL/GenBank/DDBJ databases">
        <title>Enrichment of novel Verrucomicrobia, Bacteroidetes and Krumholzibacteria in an oxygen-limited, methane- and iron-fed bioreactor inoculated with Bothnian Sea sediments.</title>
        <authorList>
            <person name="Martins P.D."/>
            <person name="de Jong A."/>
            <person name="Lenstra W.K."/>
            <person name="van Helmond N.A.G.M."/>
            <person name="Slomp C.P."/>
            <person name="Jetten M.S.M."/>
            <person name="Welte C.U."/>
            <person name="Rasigraf O."/>
        </authorList>
    </citation>
    <scope>NUCLEOTIDE SEQUENCE</scope>
    <source>
        <strain evidence="3">MAG47</strain>
    </source>
</reference>
<proteinExistence type="predicted"/>
<organism evidence="3 4">
    <name type="scientific">Brucella anthropi</name>
    <name type="common">Ochrobactrum anthropi</name>
    <dbReference type="NCBI Taxonomy" id="529"/>
    <lineage>
        <taxon>Bacteria</taxon>
        <taxon>Pseudomonadati</taxon>
        <taxon>Pseudomonadota</taxon>
        <taxon>Alphaproteobacteria</taxon>
        <taxon>Hyphomicrobiales</taxon>
        <taxon>Brucellaceae</taxon>
        <taxon>Brucella/Ochrobactrum group</taxon>
        <taxon>Brucella</taxon>
    </lineage>
</organism>
<dbReference type="SUPFAM" id="SSF50494">
    <property type="entry name" value="Trypsin-like serine proteases"/>
    <property type="match status" value="1"/>
</dbReference>
<evidence type="ECO:0000313" key="4">
    <source>
        <dbReference type="Proteomes" id="UP000642265"/>
    </source>
</evidence>
<dbReference type="InterPro" id="IPR001940">
    <property type="entry name" value="Peptidase_S1C"/>
</dbReference>
<evidence type="ECO:0000256" key="1">
    <source>
        <dbReference type="ARBA" id="ARBA00022670"/>
    </source>
</evidence>
<dbReference type="Proteomes" id="UP000642265">
    <property type="component" value="Unassembled WGS sequence"/>
</dbReference>
<dbReference type="PANTHER" id="PTHR43343">
    <property type="entry name" value="PEPTIDASE S12"/>
    <property type="match status" value="1"/>
</dbReference>
<comment type="caution">
    <text evidence="3">The sequence shown here is derived from an EMBL/GenBank/DDBJ whole genome shotgun (WGS) entry which is preliminary data.</text>
</comment>
<dbReference type="GO" id="GO:0006508">
    <property type="term" value="P:proteolysis"/>
    <property type="evidence" value="ECO:0007669"/>
    <property type="project" value="UniProtKB-KW"/>
</dbReference>
<sequence length="225" mass="23653">MWNLRTIVSSVTVAGFLTSAAYGLSDNPAEDQIAETIRLSAPYEDLRAGFTVKIETESGHGSGFHIGEGYIVTAAHVLKSAKKITIKSDDGDTRDGEILWVNETRDIGLVRVENPYRLKTANLSCRTPAANESISAPGNPMGLEFVTSHGHVAGTARQAGFWKSVFVTDMTVVPGQSGGPVVAANGDVVGVTVGVALFPLGFSASLTGFGYAVPAIEVCNLLARK</sequence>